<evidence type="ECO:0000256" key="1">
    <source>
        <dbReference type="SAM" id="Coils"/>
    </source>
</evidence>
<dbReference type="InterPro" id="IPR020579">
    <property type="entry name" value="Exonuc_VII_lsu_C"/>
</dbReference>
<organism evidence="4 5">
    <name type="scientific">Thermoanaerobacterium butyriciformans</name>
    <dbReference type="NCBI Taxonomy" id="1702242"/>
    <lineage>
        <taxon>Bacteria</taxon>
        <taxon>Bacillati</taxon>
        <taxon>Bacillota</taxon>
        <taxon>Clostridia</taxon>
        <taxon>Thermoanaerobacterales</taxon>
        <taxon>Thermoanaerobacteraceae</taxon>
        <taxon>Thermoanaerobacterium</taxon>
    </lineage>
</organism>
<dbReference type="RefSeq" id="WP_209452707.1">
    <property type="nucleotide sequence ID" value="NZ_JAGGLT010000002.1"/>
</dbReference>
<dbReference type="PANTHER" id="PTHR30008:SF0">
    <property type="entry name" value="EXODEOXYRIBONUCLEASE 7 LARGE SUBUNIT"/>
    <property type="match status" value="1"/>
</dbReference>
<dbReference type="EMBL" id="JAGGLT010000002">
    <property type="protein sequence ID" value="MBP2070724.1"/>
    <property type="molecule type" value="Genomic_DNA"/>
</dbReference>
<evidence type="ECO:0000313" key="4">
    <source>
        <dbReference type="EMBL" id="MBP2070724.1"/>
    </source>
</evidence>
<keyword evidence="2" id="KW-1133">Transmembrane helix</keyword>
<keyword evidence="1" id="KW-0175">Coiled coil</keyword>
<keyword evidence="5" id="KW-1185">Reference proteome</keyword>
<evidence type="ECO:0000259" key="3">
    <source>
        <dbReference type="Pfam" id="PF02601"/>
    </source>
</evidence>
<dbReference type="Proteomes" id="UP001166402">
    <property type="component" value="Unassembled WGS sequence"/>
</dbReference>
<protein>
    <recommendedName>
        <fullName evidence="3">Exonuclease VII large subunit C-terminal domain-containing protein</fullName>
    </recommendedName>
</protein>
<dbReference type="PANTHER" id="PTHR30008">
    <property type="entry name" value="EXODEOXYRIBONUCLEASE 7 LARGE SUBUNIT"/>
    <property type="match status" value="1"/>
</dbReference>
<proteinExistence type="predicted"/>
<reference evidence="4" key="1">
    <citation type="submission" date="2021-03" db="EMBL/GenBank/DDBJ databases">
        <title>Genomic Encyclopedia of Type Strains, Phase IV (KMG-IV): sequencing the most valuable type-strain genomes for metagenomic binning, comparative biology and taxonomic classification.</title>
        <authorList>
            <person name="Goeker M."/>
        </authorList>
    </citation>
    <scope>NUCLEOTIDE SEQUENCE</scope>
    <source>
        <strain evidence="4">DSM 101588</strain>
    </source>
</reference>
<dbReference type="Pfam" id="PF02601">
    <property type="entry name" value="Exonuc_VII_L"/>
    <property type="match status" value="1"/>
</dbReference>
<comment type="caution">
    <text evidence="4">The sequence shown here is derived from an EMBL/GenBank/DDBJ whole genome shotgun (WGS) entry which is preliminary data.</text>
</comment>
<dbReference type="InterPro" id="IPR003753">
    <property type="entry name" value="Exonuc_VII_L"/>
</dbReference>
<gene>
    <name evidence="4" type="ORF">J2Z80_000222</name>
</gene>
<name>A0ABS4NAQ3_9THEO</name>
<keyword evidence="2" id="KW-0812">Transmembrane</keyword>
<evidence type="ECO:0000313" key="5">
    <source>
        <dbReference type="Proteomes" id="UP001166402"/>
    </source>
</evidence>
<sequence length="326" mass="37501">MPSNTKDTYTPSTLLNIFSNALSVQEEKKVIQIKGIYKKENSINYNGYFYDHLIDEIENQLITIRIPEKLRKEFKDGYTYVVEGYLNKKVNKSGHIDICFNAIDIQSNEGKRFFENEIRKYDVRKMKFSKGYKNVNEILRRKIYNKQKVSIFLIYGNNSIILPDILNALGDANKHYDIRQCAVNLSTKDDIIRGLNEGNKNYDVVVLARGGGWGLDIFNDPDIAEKAIQLEPAFVTAIGHAVDNNLLQDVADMRLDTPTALGNYLKEIANDVETAKRREEELESKLKRKAEELEKNKRECKYKIIKWGVLLFISGIIIGSLILKHI</sequence>
<feature type="transmembrane region" description="Helical" evidence="2">
    <location>
        <begin position="304"/>
        <end position="323"/>
    </location>
</feature>
<feature type="coiled-coil region" evidence="1">
    <location>
        <begin position="265"/>
        <end position="303"/>
    </location>
</feature>
<evidence type="ECO:0000256" key="2">
    <source>
        <dbReference type="SAM" id="Phobius"/>
    </source>
</evidence>
<keyword evidence="2" id="KW-0472">Membrane</keyword>
<feature type="domain" description="Exonuclease VII large subunit C-terminal" evidence="3">
    <location>
        <begin position="164"/>
        <end position="298"/>
    </location>
</feature>
<accession>A0ABS4NAQ3</accession>